<keyword evidence="4" id="KW-0812">Transmembrane</keyword>
<proteinExistence type="predicted"/>
<keyword evidence="6" id="KW-0472">Membrane</keyword>
<organism evidence="10 11">
    <name type="scientific">Stieleria varia</name>
    <dbReference type="NCBI Taxonomy" id="2528005"/>
    <lineage>
        <taxon>Bacteria</taxon>
        <taxon>Pseudomonadati</taxon>
        <taxon>Planctomycetota</taxon>
        <taxon>Planctomycetia</taxon>
        <taxon>Pirellulales</taxon>
        <taxon>Pirellulaceae</taxon>
        <taxon>Stieleria</taxon>
    </lineage>
</organism>
<dbReference type="PANTHER" id="PTHR30069">
    <property type="entry name" value="TONB-DEPENDENT OUTER MEMBRANE RECEPTOR"/>
    <property type="match status" value="1"/>
</dbReference>
<dbReference type="Gene3D" id="2.40.170.20">
    <property type="entry name" value="TonB-dependent receptor, beta-barrel domain"/>
    <property type="match status" value="1"/>
</dbReference>
<name>A0A5C6B2T3_9BACT</name>
<feature type="domain" description="TonB-dependent receptor-like beta-barrel" evidence="9">
    <location>
        <begin position="250"/>
        <end position="768"/>
    </location>
</feature>
<evidence type="ECO:0000313" key="11">
    <source>
        <dbReference type="Proteomes" id="UP000320176"/>
    </source>
</evidence>
<evidence type="ECO:0000256" key="3">
    <source>
        <dbReference type="ARBA" id="ARBA00022452"/>
    </source>
</evidence>
<dbReference type="SUPFAM" id="SSF56935">
    <property type="entry name" value="Porins"/>
    <property type="match status" value="1"/>
</dbReference>
<keyword evidence="11" id="KW-1185">Reference proteome</keyword>
<keyword evidence="7" id="KW-0998">Cell outer membrane</keyword>
<dbReference type="AlphaFoldDB" id="A0A5C6B2T3"/>
<evidence type="ECO:0000256" key="4">
    <source>
        <dbReference type="ARBA" id="ARBA00022692"/>
    </source>
</evidence>
<dbReference type="InterPro" id="IPR036942">
    <property type="entry name" value="Beta-barrel_TonB_sf"/>
</dbReference>
<reference evidence="10 11" key="1">
    <citation type="submission" date="2019-02" db="EMBL/GenBank/DDBJ databases">
        <title>Deep-cultivation of Planctomycetes and their phenomic and genomic characterization uncovers novel biology.</title>
        <authorList>
            <person name="Wiegand S."/>
            <person name="Jogler M."/>
            <person name="Boedeker C."/>
            <person name="Pinto D."/>
            <person name="Vollmers J."/>
            <person name="Rivas-Marin E."/>
            <person name="Kohn T."/>
            <person name="Peeters S.H."/>
            <person name="Heuer A."/>
            <person name="Rast P."/>
            <person name="Oberbeckmann S."/>
            <person name="Bunk B."/>
            <person name="Jeske O."/>
            <person name="Meyerdierks A."/>
            <person name="Storesund J.E."/>
            <person name="Kallscheuer N."/>
            <person name="Luecker S."/>
            <person name="Lage O.M."/>
            <person name="Pohl T."/>
            <person name="Merkel B.J."/>
            <person name="Hornburger P."/>
            <person name="Mueller R.-W."/>
            <person name="Bruemmer F."/>
            <person name="Labrenz M."/>
            <person name="Spormann A.M."/>
            <person name="Op Den Camp H."/>
            <person name="Overmann J."/>
            <person name="Amann R."/>
            <person name="Jetten M.S.M."/>
            <person name="Mascher T."/>
            <person name="Medema M.H."/>
            <person name="Devos D.P."/>
            <person name="Kaster A.-K."/>
            <person name="Ovreas L."/>
            <person name="Rohde M."/>
            <person name="Galperin M.Y."/>
            <person name="Jogler C."/>
        </authorList>
    </citation>
    <scope>NUCLEOTIDE SEQUENCE [LARGE SCALE GENOMIC DNA]</scope>
    <source>
        <strain evidence="10 11">Pla52n</strain>
    </source>
</reference>
<feature type="compositionally biased region" description="Basic and acidic residues" evidence="8">
    <location>
        <begin position="99"/>
        <end position="108"/>
    </location>
</feature>
<dbReference type="InterPro" id="IPR000531">
    <property type="entry name" value="Beta-barrel_TonB"/>
</dbReference>
<keyword evidence="10" id="KW-0675">Receptor</keyword>
<keyword evidence="3" id="KW-1134">Transmembrane beta strand</keyword>
<evidence type="ECO:0000256" key="8">
    <source>
        <dbReference type="SAM" id="MobiDB-lite"/>
    </source>
</evidence>
<evidence type="ECO:0000256" key="1">
    <source>
        <dbReference type="ARBA" id="ARBA00004571"/>
    </source>
</evidence>
<evidence type="ECO:0000313" key="10">
    <source>
        <dbReference type="EMBL" id="TWU06248.1"/>
    </source>
</evidence>
<protein>
    <submittedName>
        <fullName evidence="10">TonB dependent receptor</fullName>
    </submittedName>
</protein>
<comment type="caution">
    <text evidence="10">The sequence shown here is derived from an EMBL/GenBank/DDBJ whole genome shotgun (WGS) entry which is preliminary data.</text>
</comment>
<feature type="region of interest" description="Disordered" evidence="8">
    <location>
        <begin position="68"/>
        <end position="108"/>
    </location>
</feature>
<feature type="compositionally biased region" description="Low complexity" evidence="8">
    <location>
        <begin position="68"/>
        <end position="78"/>
    </location>
</feature>
<dbReference type="RefSeq" id="WP_146519353.1">
    <property type="nucleotide sequence ID" value="NZ_CP151726.1"/>
</dbReference>
<gene>
    <name evidence="10" type="ORF">Pla52n_19690</name>
</gene>
<dbReference type="Proteomes" id="UP000320176">
    <property type="component" value="Unassembled WGS sequence"/>
</dbReference>
<dbReference type="GO" id="GO:0009279">
    <property type="term" value="C:cell outer membrane"/>
    <property type="evidence" value="ECO:0007669"/>
    <property type="project" value="UniProtKB-SubCell"/>
</dbReference>
<dbReference type="OrthoDB" id="261455at2"/>
<accession>A0A5C6B2T3</accession>
<evidence type="ECO:0000256" key="2">
    <source>
        <dbReference type="ARBA" id="ARBA00022448"/>
    </source>
</evidence>
<feature type="compositionally biased region" description="Basic and acidic residues" evidence="8">
    <location>
        <begin position="683"/>
        <end position="694"/>
    </location>
</feature>
<evidence type="ECO:0000256" key="7">
    <source>
        <dbReference type="ARBA" id="ARBA00023237"/>
    </source>
</evidence>
<comment type="subcellular location">
    <subcellularLocation>
        <location evidence="1">Cell outer membrane</location>
        <topology evidence="1">Multi-pass membrane protein</topology>
    </subcellularLocation>
</comment>
<evidence type="ECO:0000256" key="5">
    <source>
        <dbReference type="ARBA" id="ARBA00023077"/>
    </source>
</evidence>
<feature type="region of interest" description="Disordered" evidence="8">
    <location>
        <begin position="675"/>
        <end position="697"/>
    </location>
</feature>
<dbReference type="PANTHER" id="PTHR30069:SF49">
    <property type="entry name" value="OUTER MEMBRANE PROTEIN C"/>
    <property type="match status" value="1"/>
</dbReference>
<keyword evidence="2" id="KW-0813">Transport</keyword>
<dbReference type="GO" id="GO:0044718">
    <property type="term" value="P:siderophore transmembrane transport"/>
    <property type="evidence" value="ECO:0007669"/>
    <property type="project" value="TreeGrafter"/>
</dbReference>
<keyword evidence="5" id="KW-0798">TonB box</keyword>
<sequence length="800" mass="88383">MSRNRCRNHAGVLPGNALTLSLICVATCLTSTVLAQGIALPPELDLVDVVDVSKDVPKVTVAPVAADAATTQQSQVPQPQVPLPPPRDQTSSRPSASPHKSDLSSDDRLSKLFGDVNQVSELPTSRQSRAVAPATDAVFSAEATGRKTSDIGDLIQQSKGAHGVTIQHRTPIVSDTRVRGQRVGQVLASGSYWAPARMDLDTMMNKIDSRLIEDLILIKGPYATRYGPGFRFVDLEFIHSPRHEGGHELHGSTSATYNTNGQLWYGRQTFSGGSDHYGYHVSYGHQTGNDYETGEEGFFMPSSYKSRDLFAAFGFDLSDHQSLEFNLLRLDQTDVEFPGLVYDLNYLVTDGYEVTYTNTQAMMSDQFTAEFWYNRTRFEGDTLRPGKNAQIPSLQLSLQSVSGFDGYAVTDGDALSAGYRLENTFLTQSGQWSIGTDLIFLNQEVNDIEPESPFGDDNYPIPRSNSVDVGMYIEDVEQVTERLTVTAGARIDGVFTHAEEYVDGVPGSLKDYYDAELEQDFLLGGAYLTGEYQLSPGWTIDAGVGSGIRPPTLTELYSLYAFIGSLQRGITFLLGDPELKSEKLYQVDVGTRYQDDRLSMGLHGHHAWIHDYITYDLLDPAGSIDGFQQGAAFVNTDLATLAGFETYGQYAMSDMFTVFGSMSYIEGRDHSRDNPARLSGFADRSDTPDTEHEPLPGINPLETRLGILMQDPTPGRRWGLEFMARIVDNQDRVAATLEEIETPGFTVYNLRSYVRAGQWLVTSGVENLTDKFYREHVDYRSGLGVFRPGIGFYLGTELTY</sequence>
<evidence type="ECO:0000259" key="9">
    <source>
        <dbReference type="Pfam" id="PF00593"/>
    </source>
</evidence>
<dbReference type="Pfam" id="PF00593">
    <property type="entry name" value="TonB_dep_Rec_b-barrel"/>
    <property type="match status" value="1"/>
</dbReference>
<dbReference type="GO" id="GO:0015344">
    <property type="term" value="F:siderophore uptake transmembrane transporter activity"/>
    <property type="evidence" value="ECO:0007669"/>
    <property type="project" value="TreeGrafter"/>
</dbReference>
<dbReference type="InterPro" id="IPR039426">
    <property type="entry name" value="TonB-dep_rcpt-like"/>
</dbReference>
<dbReference type="EMBL" id="SJPN01000002">
    <property type="protein sequence ID" value="TWU06248.1"/>
    <property type="molecule type" value="Genomic_DNA"/>
</dbReference>
<evidence type="ECO:0000256" key="6">
    <source>
        <dbReference type="ARBA" id="ARBA00023136"/>
    </source>
</evidence>